<reference evidence="1 2" key="1">
    <citation type="journal article" date="2022" name="Genome Biol. Evol.">
        <title>The Spruce Budworm Genome: Reconstructing the Evolutionary History of Antifreeze Proteins.</title>
        <authorList>
            <person name="Beliveau C."/>
            <person name="Gagne P."/>
            <person name="Picq S."/>
            <person name="Vernygora O."/>
            <person name="Keeling C.I."/>
            <person name="Pinkney K."/>
            <person name="Doucet D."/>
            <person name="Wen F."/>
            <person name="Johnston J.S."/>
            <person name="Maaroufi H."/>
            <person name="Boyle B."/>
            <person name="Laroche J."/>
            <person name="Dewar K."/>
            <person name="Juretic N."/>
            <person name="Blackburn G."/>
            <person name="Nisole A."/>
            <person name="Brunet B."/>
            <person name="Brandao M."/>
            <person name="Lumley L."/>
            <person name="Duan J."/>
            <person name="Quan G."/>
            <person name="Lucarotti C.J."/>
            <person name="Roe A.D."/>
            <person name="Sperling F.A.H."/>
            <person name="Levesque R.C."/>
            <person name="Cusson M."/>
        </authorList>
    </citation>
    <scope>NUCLEOTIDE SEQUENCE [LARGE SCALE GENOMIC DNA]</scope>
    <source>
        <strain evidence="1">Glfc:IPQL:Cfum</strain>
    </source>
</reference>
<comment type="caution">
    <text evidence="1">The sequence shown here is derived from an EMBL/GenBank/DDBJ whole genome shotgun (WGS) entry which is preliminary data.</text>
</comment>
<protein>
    <submittedName>
        <fullName evidence="1">Uncharacterized protein</fullName>
    </submittedName>
</protein>
<gene>
    <name evidence="1" type="ORF">MSG28_015282</name>
</gene>
<evidence type="ECO:0000313" key="1">
    <source>
        <dbReference type="EMBL" id="KAI8433190.1"/>
    </source>
</evidence>
<keyword evidence="2" id="KW-1185">Reference proteome</keyword>
<dbReference type="Proteomes" id="UP001064048">
    <property type="component" value="Chromosome 28"/>
</dbReference>
<organism evidence="1 2">
    <name type="scientific">Choristoneura fumiferana</name>
    <name type="common">Spruce budworm moth</name>
    <name type="synonym">Archips fumiferana</name>
    <dbReference type="NCBI Taxonomy" id="7141"/>
    <lineage>
        <taxon>Eukaryota</taxon>
        <taxon>Metazoa</taxon>
        <taxon>Ecdysozoa</taxon>
        <taxon>Arthropoda</taxon>
        <taxon>Hexapoda</taxon>
        <taxon>Insecta</taxon>
        <taxon>Pterygota</taxon>
        <taxon>Neoptera</taxon>
        <taxon>Endopterygota</taxon>
        <taxon>Lepidoptera</taxon>
        <taxon>Glossata</taxon>
        <taxon>Ditrysia</taxon>
        <taxon>Tortricoidea</taxon>
        <taxon>Tortricidae</taxon>
        <taxon>Tortricinae</taxon>
        <taxon>Choristoneura</taxon>
    </lineage>
</organism>
<accession>A0ACC0KAH1</accession>
<sequence length="67" mass="7211">MRTPAGDVLIEGFPLPSRTSDTESAVGGRPSRLAGLGARVRAVLPRGKDKVQATETQEQDKVNMNNY</sequence>
<proteinExistence type="predicted"/>
<evidence type="ECO:0000313" key="2">
    <source>
        <dbReference type="Proteomes" id="UP001064048"/>
    </source>
</evidence>
<dbReference type="EMBL" id="CM046128">
    <property type="protein sequence ID" value="KAI8433190.1"/>
    <property type="molecule type" value="Genomic_DNA"/>
</dbReference>
<name>A0ACC0KAH1_CHOFU</name>